<organism evidence="10 11">
    <name type="scientific">Caulobacter ginsengisoli</name>
    <dbReference type="NCBI Taxonomy" id="400775"/>
    <lineage>
        <taxon>Bacteria</taxon>
        <taxon>Pseudomonadati</taxon>
        <taxon>Pseudomonadota</taxon>
        <taxon>Alphaproteobacteria</taxon>
        <taxon>Caulobacterales</taxon>
        <taxon>Caulobacteraceae</taxon>
        <taxon>Caulobacter</taxon>
    </lineage>
</organism>
<keyword evidence="9" id="KW-0732">Signal</keyword>
<keyword evidence="11" id="KW-1185">Reference proteome</keyword>
<feature type="chain" id="PRO_5045724017" evidence="9">
    <location>
        <begin position="24"/>
        <end position="496"/>
    </location>
</feature>
<evidence type="ECO:0000256" key="1">
    <source>
        <dbReference type="ARBA" id="ARBA00004442"/>
    </source>
</evidence>
<comment type="similarity">
    <text evidence="2">Belongs to the outer membrane factor (OMF) (TC 1.B.17) family.</text>
</comment>
<dbReference type="InterPro" id="IPR003423">
    <property type="entry name" value="OMP_efflux"/>
</dbReference>
<feature type="coiled-coil region" evidence="8">
    <location>
        <begin position="157"/>
        <end position="215"/>
    </location>
</feature>
<keyword evidence="8" id="KW-0175">Coiled coil</keyword>
<evidence type="ECO:0000256" key="8">
    <source>
        <dbReference type="SAM" id="Coils"/>
    </source>
</evidence>
<evidence type="ECO:0000256" key="3">
    <source>
        <dbReference type="ARBA" id="ARBA00022448"/>
    </source>
</evidence>
<gene>
    <name evidence="10" type="ORF">QO010_001653</name>
</gene>
<evidence type="ECO:0000313" key="11">
    <source>
        <dbReference type="Proteomes" id="UP001228905"/>
    </source>
</evidence>
<evidence type="ECO:0000256" key="9">
    <source>
        <dbReference type="SAM" id="SignalP"/>
    </source>
</evidence>
<evidence type="ECO:0000256" key="2">
    <source>
        <dbReference type="ARBA" id="ARBA00007613"/>
    </source>
</evidence>
<comment type="caution">
    <text evidence="10">The sequence shown here is derived from an EMBL/GenBank/DDBJ whole genome shotgun (WGS) entry which is preliminary data.</text>
</comment>
<protein>
    <submittedName>
        <fullName evidence="10">Outer membrane protein</fullName>
    </submittedName>
</protein>
<sequence>MSKSRRAKLLAAVCSVGLMAALASPVAAESLLDALTLAYQTNPTLQEQRANLRALDENVVQAKTGIRPTASLSADVARQQTVFGSLTQTSIFSPTKIRSQEGSSSGATISFTQPLYTGGRVSSAIDAAQADILAGRESLRGVEAGVLFSVIQAYVDVRRDQERLKISQDNVAVLQRQLDESQARFDVGEITRTDVAQAQARLAAAQAGLSSAQAQLAISRASYAAVVGQNPTDLEAEPSLDNLLPTTIEAAFDAAEKYNPQILAADYTEQASRARVAQAKAATRPTVALRGSVGWSDSESGNNPPFDDFDRASSASIVTTIPLFTGGLTSSQIRQQQERSNADRLAIEVARREVLKNVAQAWNGLQGQRALLISNEEQVKAARIAFEGVRQEAQVGLRTTLDVLNAEQELRNAELSLVSARHDEYVAAALLLQAMGSLEARYLTPDVPRYDPTRNAKRVNKAWGGTPWDGLILAADRILAPGIAPAPADAPMATSK</sequence>
<dbReference type="PANTHER" id="PTHR30026">
    <property type="entry name" value="OUTER MEMBRANE PROTEIN TOLC"/>
    <property type="match status" value="1"/>
</dbReference>
<dbReference type="NCBIfam" id="TIGR01844">
    <property type="entry name" value="type_I_sec_TolC"/>
    <property type="match status" value="1"/>
</dbReference>
<dbReference type="SUPFAM" id="SSF56954">
    <property type="entry name" value="Outer membrane efflux proteins (OEP)"/>
    <property type="match status" value="1"/>
</dbReference>
<dbReference type="PANTHER" id="PTHR30026:SF22">
    <property type="entry name" value="OUTER MEMBRANE EFFLUX PROTEIN"/>
    <property type="match status" value="1"/>
</dbReference>
<dbReference type="EMBL" id="JAUSVS010000002">
    <property type="protein sequence ID" value="MDQ0463882.1"/>
    <property type="molecule type" value="Genomic_DNA"/>
</dbReference>
<keyword evidence="5" id="KW-0812">Transmembrane</keyword>
<keyword evidence="3" id="KW-0813">Transport</keyword>
<dbReference type="InterPro" id="IPR051906">
    <property type="entry name" value="TolC-like"/>
</dbReference>
<proteinExistence type="inferred from homology"/>
<keyword evidence="4" id="KW-1134">Transmembrane beta strand</keyword>
<evidence type="ECO:0000256" key="5">
    <source>
        <dbReference type="ARBA" id="ARBA00022692"/>
    </source>
</evidence>
<accession>A0ABU0IPF2</accession>
<keyword evidence="7" id="KW-0998">Cell outer membrane</keyword>
<feature type="signal peptide" evidence="9">
    <location>
        <begin position="1"/>
        <end position="23"/>
    </location>
</feature>
<dbReference type="InterPro" id="IPR010130">
    <property type="entry name" value="T1SS_OMP_TolC"/>
</dbReference>
<evidence type="ECO:0000256" key="6">
    <source>
        <dbReference type="ARBA" id="ARBA00023136"/>
    </source>
</evidence>
<dbReference type="RefSeq" id="WP_307348129.1">
    <property type="nucleotide sequence ID" value="NZ_JAUSVS010000002.1"/>
</dbReference>
<reference evidence="10 11" key="1">
    <citation type="submission" date="2023-07" db="EMBL/GenBank/DDBJ databases">
        <title>Genomic Encyclopedia of Type Strains, Phase IV (KMG-IV): sequencing the most valuable type-strain genomes for metagenomic binning, comparative biology and taxonomic classification.</title>
        <authorList>
            <person name="Goeker M."/>
        </authorList>
    </citation>
    <scope>NUCLEOTIDE SEQUENCE [LARGE SCALE GENOMIC DNA]</scope>
    <source>
        <strain evidence="10 11">DSM 18695</strain>
    </source>
</reference>
<dbReference type="Proteomes" id="UP001228905">
    <property type="component" value="Unassembled WGS sequence"/>
</dbReference>
<evidence type="ECO:0000313" key="10">
    <source>
        <dbReference type="EMBL" id="MDQ0463882.1"/>
    </source>
</evidence>
<comment type="subcellular location">
    <subcellularLocation>
        <location evidence="1">Cell outer membrane</location>
    </subcellularLocation>
</comment>
<name>A0ABU0IPF2_9CAUL</name>
<evidence type="ECO:0000256" key="4">
    <source>
        <dbReference type="ARBA" id="ARBA00022452"/>
    </source>
</evidence>
<dbReference type="Gene3D" id="1.20.1600.10">
    <property type="entry name" value="Outer membrane efflux proteins (OEP)"/>
    <property type="match status" value="1"/>
</dbReference>
<evidence type="ECO:0000256" key="7">
    <source>
        <dbReference type="ARBA" id="ARBA00023237"/>
    </source>
</evidence>
<dbReference type="Pfam" id="PF02321">
    <property type="entry name" value="OEP"/>
    <property type="match status" value="2"/>
</dbReference>
<keyword evidence="6" id="KW-0472">Membrane</keyword>